<dbReference type="InterPro" id="IPR036047">
    <property type="entry name" value="F-box-like_dom_sf"/>
</dbReference>
<feature type="domain" description="F-box/LRR-repeat protein 15/At3g58940/PEG3-like LRR" evidence="1">
    <location>
        <begin position="156"/>
        <end position="322"/>
    </location>
</feature>
<organism evidence="2 3">
    <name type="scientific">Deinandra increscens subsp. villosa</name>
    <dbReference type="NCBI Taxonomy" id="3103831"/>
    <lineage>
        <taxon>Eukaryota</taxon>
        <taxon>Viridiplantae</taxon>
        <taxon>Streptophyta</taxon>
        <taxon>Embryophyta</taxon>
        <taxon>Tracheophyta</taxon>
        <taxon>Spermatophyta</taxon>
        <taxon>Magnoliopsida</taxon>
        <taxon>eudicotyledons</taxon>
        <taxon>Gunneridae</taxon>
        <taxon>Pentapetalae</taxon>
        <taxon>asterids</taxon>
        <taxon>campanulids</taxon>
        <taxon>Asterales</taxon>
        <taxon>Asteraceae</taxon>
        <taxon>Asteroideae</taxon>
        <taxon>Heliantheae alliance</taxon>
        <taxon>Madieae</taxon>
        <taxon>Madiinae</taxon>
        <taxon>Deinandra</taxon>
    </lineage>
</organism>
<dbReference type="InterPro" id="IPR032675">
    <property type="entry name" value="LRR_dom_sf"/>
</dbReference>
<name>A0AAP0H1L8_9ASTR</name>
<accession>A0AAP0H1L8</accession>
<comment type="caution">
    <text evidence="2">The sequence shown here is derived from an EMBL/GenBank/DDBJ whole genome shotgun (WGS) entry which is preliminary data.</text>
</comment>
<dbReference type="AlphaFoldDB" id="A0AAP0H1L8"/>
<gene>
    <name evidence="2" type="ORF">SSX86_010042</name>
</gene>
<dbReference type="SUPFAM" id="SSF81383">
    <property type="entry name" value="F-box domain"/>
    <property type="match status" value="1"/>
</dbReference>
<keyword evidence="3" id="KW-1185">Reference proteome</keyword>
<dbReference type="Gene3D" id="3.80.10.10">
    <property type="entry name" value="Ribonuclease Inhibitor"/>
    <property type="match status" value="1"/>
</dbReference>
<dbReference type="PANTHER" id="PTHR34145:SF28">
    <property type="entry name" value="F-BOX DOMAIN-CONTAINING PROTEIN"/>
    <property type="match status" value="1"/>
</dbReference>
<dbReference type="EMBL" id="JBCNJP010000011">
    <property type="protein sequence ID" value="KAK9071473.1"/>
    <property type="molecule type" value="Genomic_DNA"/>
</dbReference>
<evidence type="ECO:0000313" key="3">
    <source>
        <dbReference type="Proteomes" id="UP001408789"/>
    </source>
</evidence>
<evidence type="ECO:0000313" key="2">
    <source>
        <dbReference type="EMBL" id="KAK9071473.1"/>
    </source>
</evidence>
<evidence type="ECO:0000259" key="1">
    <source>
        <dbReference type="Pfam" id="PF24758"/>
    </source>
</evidence>
<dbReference type="Pfam" id="PF24758">
    <property type="entry name" value="LRR_At5g56370"/>
    <property type="match status" value="1"/>
</dbReference>
<protein>
    <recommendedName>
        <fullName evidence="1">F-box/LRR-repeat protein 15/At3g58940/PEG3-like LRR domain-containing protein</fullName>
    </recommendedName>
</protein>
<dbReference type="InterPro" id="IPR055411">
    <property type="entry name" value="LRR_FXL15/At3g58940/PEG3-like"/>
</dbReference>
<dbReference type="Proteomes" id="UP001408789">
    <property type="component" value="Unassembled WGS sequence"/>
</dbReference>
<proteinExistence type="predicted"/>
<dbReference type="InterPro" id="IPR053772">
    <property type="entry name" value="At1g61320/At1g61330-like"/>
</dbReference>
<dbReference type="SUPFAM" id="SSF52047">
    <property type="entry name" value="RNI-like"/>
    <property type="match status" value="1"/>
</dbReference>
<sequence length="558" mass="64298">MKETEARFLVFLGITDNLLIFRSSSSPNQKKGFRSIICCKLTEMETLASQTIGDADRISHLPESIIHSILDYIHPSHGPPIDIVRMSVLSKTWLNLTASFPILYFIIDDFSSRESFFKYVEYTTSRFCLQNVPAQKLTLMATMSNPAEITTIYQSLELLLQKGVQGLVIDITFPDYSSPSNPFPMPKYCLPDILLSVSVLKYLIIRHTALPSSLMVDDIKFKSLIQLILCDVPVDDEMIKYLAKSCPLLQDLKVLSCDGYQNFCVNGHRNLQQVGIDYNTTLERIDIEAPNLSHLWIQDLDDRGPPRMNLGSCKKLTAVTYYGYYLPNDFLSNFPFIEYLHLITYDTLNNLKWSSRSLRALVLQCDCDLEEIEFNTPNLFVFVYGSLPPNFFEKRRPLSRHSTNLKSCMRCYPDGWIDAYWFQMLRLFFEKKNGFKPLNLYIQTNQKSIELEDLNAIELPPYQLQYVELQLDTHEEPSAHMAFVDAVLWCCRPRFLTLRSSFPVTDSQGVIKYICDKLLQQEDQGRTSIQFVSRDEGKTIGFMKKDGIQQQAKEQSKV</sequence>
<reference evidence="2 3" key="1">
    <citation type="submission" date="2024-04" db="EMBL/GenBank/DDBJ databases">
        <title>The reference genome of an endangered Asteraceae, Deinandra increscens subsp. villosa, native to the Central Coast of California.</title>
        <authorList>
            <person name="Guilliams M."/>
            <person name="Hasenstab-Lehman K."/>
            <person name="Meyer R."/>
            <person name="Mcevoy S."/>
        </authorList>
    </citation>
    <scope>NUCLEOTIDE SEQUENCE [LARGE SCALE GENOMIC DNA]</scope>
    <source>
        <tissue evidence="2">Leaf</tissue>
    </source>
</reference>
<dbReference type="PANTHER" id="PTHR34145">
    <property type="entry name" value="OS02G0105600 PROTEIN"/>
    <property type="match status" value="1"/>
</dbReference>